<feature type="transmembrane region" description="Helical" evidence="2">
    <location>
        <begin position="192"/>
        <end position="213"/>
    </location>
</feature>
<evidence type="ECO:0000313" key="4">
    <source>
        <dbReference type="EMBL" id="BCS23766.1"/>
    </source>
</evidence>
<feature type="chain" id="PRO_5030632333" evidence="3">
    <location>
        <begin position="24"/>
        <end position="264"/>
    </location>
</feature>
<evidence type="ECO:0000256" key="3">
    <source>
        <dbReference type="SAM" id="SignalP"/>
    </source>
</evidence>
<reference evidence="4" key="1">
    <citation type="submission" date="2021-01" db="EMBL/GenBank/DDBJ databases">
        <authorList>
            <consortium name="Aspergillus puulaauensis MK2 genome sequencing consortium"/>
            <person name="Kazuki M."/>
            <person name="Futagami T."/>
        </authorList>
    </citation>
    <scope>NUCLEOTIDE SEQUENCE</scope>
    <source>
        <strain evidence="4">MK2</strain>
    </source>
</reference>
<dbReference type="EMBL" id="AP024446">
    <property type="protein sequence ID" value="BCS23766.1"/>
    <property type="molecule type" value="Genomic_DNA"/>
</dbReference>
<dbReference type="RefSeq" id="XP_041555960.1">
    <property type="nucleotide sequence ID" value="XM_041703256.1"/>
</dbReference>
<name>A0A7R7XLL9_9EURO</name>
<keyword evidence="5" id="KW-1185">Reference proteome</keyword>
<keyword evidence="2" id="KW-0472">Membrane</keyword>
<dbReference type="Proteomes" id="UP000654913">
    <property type="component" value="Chromosome 4"/>
</dbReference>
<organism evidence="4 5">
    <name type="scientific">Aspergillus puulaauensis</name>
    <dbReference type="NCBI Taxonomy" id="1220207"/>
    <lineage>
        <taxon>Eukaryota</taxon>
        <taxon>Fungi</taxon>
        <taxon>Dikarya</taxon>
        <taxon>Ascomycota</taxon>
        <taxon>Pezizomycotina</taxon>
        <taxon>Eurotiomycetes</taxon>
        <taxon>Eurotiomycetidae</taxon>
        <taxon>Eurotiales</taxon>
        <taxon>Aspergillaceae</taxon>
        <taxon>Aspergillus</taxon>
    </lineage>
</organism>
<accession>A0A7R7XLL9</accession>
<dbReference type="AlphaFoldDB" id="A0A7R7XLL9"/>
<keyword evidence="2" id="KW-1133">Transmembrane helix</keyword>
<feature type="signal peptide" evidence="3">
    <location>
        <begin position="1"/>
        <end position="23"/>
    </location>
</feature>
<evidence type="ECO:0000313" key="5">
    <source>
        <dbReference type="Proteomes" id="UP000654913"/>
    </source>
</evidence>
<dbReference type="OrthoDB" id="4770059at2759"/>
<evidence type="ECO:0000256" key="2">
    <source>
        <dbReference type="SAM" id="Phobius"/>
    </source>
</evidence>
<reference evidence="4" key="2">
    <citation type="submission" date="2021-02" db="EMBL/GenBank/DDBJ databases">
        <title>Aspergillus puulaauensis MK2 genome sequence.</title>
        <authorList>
            <person name="Futagami T."/>
            <person name="Mori K."/>
            <person name="Kadooka C."/>
            <person name="Tanaka T."/>
        </authorList>
    </citation>
    <scope>NUCLEOTIDE SEQUENCE</scope>
    <source>
        <strain evidence="4">MK2</strain>
    </source>
</reference>
<protein>
    <submittedName>
        <fullName evidence="4">Uncharacterized protein</fullName>
    </submittedName>
</protein>
<dbReference type="GeneID" id="64973771"/>
<gene>
    <name evidence="4" type="ORF">APUU_40210S</name>
</gene>
<dbReference type="KEGG" id="apuu:APUU_40210S"/>
<keyword evidence="2" id="KW-0812">Transmembrane</keyword>
<proteinExistence type="predicted"/>
<feature type="region of interest" description="Disordered" evidence="1">
    <location>
        <begin position="245"/>
        <end position="264"/>
    </location>
</feature>
<evidence type="ECO:0000256" key="1">
    <source>
        <dbReference type="SAM" id="MobiDB-lite"/>
    </source>
</evidence>
<keyword evidence="3" id="KW-0732">Signal</keyword>
<sequence>MSRLATLSAYLLASSIFLPVAHAYENSALQPDTTAVNAGPLTTQFVPPSSCFDMRTRAPYGNIKLEMGCGEGPMSSECCPDNWASGVFYSPGMCPSGYHACPLSSSKQRLETTNICCPMGYRCAERNYCFSYPESTSTLTYSDEKLSTVYEVWYYAATPIQIRFKAEESDIVPVPTGSFSLPREFLYTREKVGIGIGVTAAVGLASLAIYYCWFVRRRRRAAAAAEAEFAHQQLTPLVPQDGQVYDLGPPPPYPGHTGDINPKR</sequence>